<keyword evidence="3" id="KW-0547">Nucleotide-binding</keyword>
<dbReference type="Gene3D" id="3.40.50.300">
    <property type="entry name" value="P-loop containing nucleotide triphosphate hydrolases"/>
    <property type="match status" value="1"/>
</dbReference>
<gene>
    <name evidence="6" type="ORF">DesU5LDRAFT_3866</name>
</gene>
<dbReference type="HOGENOM" id="CLU_072513_0_0_7"/>
<dbReference type="GO" id="GO:0005524">
    <property type="term" value="F:ATP binding"/>
    <property type="evidence" value="ECO:0007669"/>
    <property type="project" value="UniProtKB-KW"/>
</dbReference>
<evidence type="ECO:0000256" key="1">
    <source>
        <dbReference type="ARBA" id="ARBA00005417"/>
    </source>
</evidence>
<evidence type="ECO:0000256" key="2">
    <source>
        <dbReference type="ARBA" id="ARBA00022448"/>
    </source>
</evidence>
<dbReference type="InterPro" id="IPR003439">
    <property type="entry name" value="ABC_transporter-like_ATP-bd"/>
</dbReference>
<keyword evidence="4" id="KW-0067">ATP-binding</keyword>
<reference evidence="6" key="1">
    <citation type="submission" date="2011-11" db="EMBL/GenBank/DDBJ databases">
        <title>Improved High-Quality Draft sequence of Desulfovibrio sp. U5L.</title>
        <authorList>
            <consortium name="US DOE Joint Genome Institute"/>
            <person name="Lucas S."/>
            <person name="Han J."/>
            <person name="Lapidus A."/>
            <person name="Cheng J.-F."/>
            <person name="Goodwin L."/>
            <person name="Pitluck S."/>
            <person name="Peters L."/>
            <person name="Ovchinnikova G."/>
            <person name="Held B."/>
            <person name="Detter J.C."/>
            <person name="Han C."/>
            <person name="Tapia R."/>
            <person name="Land M."/>
            <person name="Hauser L."/>
            <person name="Kyrpides N."/>
            <person name="Ivanova N."/>
            <person name="Pagani I."/>
            <person name="Gabster J."/>
            <person name="Walker C."/>
            <person name="Stolyar S."/>
            <person name="Stahl D."/>
            <person name="Arkin A."/>
            <person name="Dehal P."/>
            <person name="Hazen T."/>
            <person name="Woyke T."/>
        </authorList>
    </citation>
    <scope>NUCLEOTIDE SEQUENCE [LARGE SCALE GENOMIC DNA]</scope>
    <source>
        <strain evidence="6">U5L</strain>
    </source>
</reference>
<dbReference type="InterPro" id="IPR003593">
    <property type="entry name" value="AAA+_ATPase"/>
</dbReference>
<proteinExistence type="inferred from homology"/>
<feature type="domain" description="ABC transporter" evidence="5">
    <location>
        <begin position="81"/>
        <end position="313"/>
    </location>
</feature>
<dbReference type="PANTHER" id="PTHR43117:SF4">
    <property type="entry name" value="OSMOPROTECTANT IMPORT ATP-BINDING PROTEIN OSMV"/>
    <property type="match status" value="1"/>
</dbReference>
<dbReference type="EMBL" id="JH600068">
    <property type="protein sequence ID" value="EIG55477.1"/>
    <property type="molecule type" value="Genomic_DNA"/>
</dbReference>
<evidence type="ECO:0000259" key="5">
    <source>
        <dbReference type="PROSITE" id="PS50893"/>
    </source>
</evidence>
<dbReference type="InterPro" id="IPR017871">
    <property type="entry name" value="ABC_transporter-like_CS"/>
</dbReference>
<accession>I2Q6S1</accession>
<name>I2Q6S1_9BACT</name>
<keyword evidence="2" id="KW-0813">Transport</keyword>
<comment type="similarity">
    <text evidence="1">Belongs to the ABC transporter superfamily.</text>
</comment>
<dbReference type="OrthoDB" id="9776556at2"/>
<evidence type="ECO:0000256" key="3">
    <source>
        <dbReference type="ARBA" id="ARBA00022741"/>
    </source>
</evidence>
<dbReference type="PROSITE" id="PS00211">
    <property type="entry name" value="ABC_TRANSPORTER_1"/>
    <property type="match status" value="1"/>
</dbReference>
<organism evidence="6">
    <name type="scientific">Desulfovibrio sp. U5L</name>
    <dbReference type="NCBI Taxonomy" id="596152"/>
    <lineage>
        <taxon>Bacteria</taxon>
        <taxon>Pseudomonadati</taxon>
        <taxon>Thermodesulfobacteriota</taxon>
        <taxon>Desulfovibrionia</taxon>
        <taxon>Desulfovibrionales</taxon>
        <taxon>Desulfovibrionaceae</taxon>
        <taxon>Desulfovibrio</taxon>
    </lineage>
</organism>
<dbReference type="InterPro" id="IPR027417">
    <property type="entry name" value="P-loop_NTPase"/>
</dbReference>
<evidence type="ECO:0000313" key="6">
    <source>
        <dbReference type="EMBL" id="EIG55477.1"/>
    </source>
</evidence>
<dbReference type="SMART" id="SM00382">
    <property type="entry name" value="AAA"/>
    <property type="match status" value="1"/>
</dbReference>
<dbReference type="eggNOG" id="COG1136">
    <property type="taxonomic scope" value="Bacteria"/>
</dbReference>
<sequence>MNDQPADRPFAVLWRDFPPARDFFALQGLPPPRPDQTPGGYFAGLSADALAEAALSADALAEAFARFLAALSRLEADAPAVAALTIRGGTGKDGRPERLDLTLVPGDVAALVGPTGSGKSRFLADVEWLADADTPTGRRVLVNGRPSDAAARLAASGRLVAELSQNMRFVMDLTVDAFLCAHAASRLVADPARAAAEVVALANELAGEPFGPATPLPALSGGQSRALMIADVAKLCASPIVLVDEIENAGIDRRKAIELLTGSGKIVLMATHDPLLALLAGRRLVFAAGAVAAVLATSPAEKDSLAALAAVDARLTALREILRRGEPLHFT</sequence>
<evidence type="ECO:0000256" key="4">
    <source>
        <dbReference type="ARBA" id="ARBA00022840"/>
    </source>
</evidence>
<dbReference type="SUPFAM" id="SSF52540">
    <property type="entry name" value="P-loop containing nucleoside triphosphate hydrolases"/>
    <property type="match status" value="1"/>
</dbReference>
<dbReference type="AlphaFoldDB" id="I2Q6S1"/>
<dbReference type="STRING" id="596152.DesU5LDRAFT_3866"/>
<dbReference type="GO" id="GO:0016887">
    <property type="term" value="F:ATP hydrolysis activity"/>
    <property type="evidence" value="ECO:0007669"/>
    <property type="project" value="InterPro"/>
</dbReference>
<dbReference type="PANTHER" id="PTHR43117">
    <property type="entry name" value="OSMOPROTECTANT IMPORT ATP-BINDING PROTEIN OSMV"/>
    <property type="match status" value="1"/>
</dbReference>
<dbReference type="Pfam" id="PF00005">
    <property type="entry name" value="ABC_tran"/>
    <property type="match status" value="1"/>
</dbReference>
<dbReference type="PROSITE" id="PS50893">
    <property type="entry name" value="ABC_TRANSPORTER_2"/>
    <property type="match status" value="1"/>
</dbReference>
<protein>
    <submittedName>
        <fullName evidence="6">ABC-type antimicrobial peptide transport system, ATPase component</fullName>
    </submittedName>
</protein>